<feature type="transmembrane region" description="Helical" evidence="1">
    <location>
        <begin position="139"/>
        <end position="159"/>
    </location>
</feature>
<feature type="transmembrane region" description="Helical" evidence="1">
    <location>
        <begin position="194"/>
        <end position="214"/>
    </location>
</feature>
<dbReference type="EMBL" id="RYUH01000014">
    <property type="protein sequence ID" value="RYQ08920.1"/>
    <property type="molecule type" value="Genomic_DNA"/>
</dbReference>
<evidence type="ECO:0000313" key="4">
    <source>
        <dbReference type="Proteomes" id="UP000292568"/>
    </source>
</evidence>
<dbReference type="AlphaFoldDB" id="A0A4Q5A0V2"/>
<evidence type="ECO:0000259" key="2">
    <source>
        <dbReference type="Pfam" id="PF01757"/>
    </source>
</evidence>
<name>A0A4Q5A0V2_9BIFI</name>
<keyword evidence="1" id="KW-0472">Membrane</keyword>
<keyword evidence="1" id="KW-1133">Transmembrane helix</keyword>
<protein>
    <recommendedName>
        <fullName evidence="2">Acyltransferase 3 domain-containing protein</fullName>
    </recommendedName>
</protein>
<sequence>MTAHGVATTQARHKPIRRQRNSSIELLRIIAMLMILSHHFVFHNRGALASFPMTPGREILSFIFLGAGKIGVVIFFSISTWFLISSEQSIKHNFKRIWIMERELLFWGLTLLVAFTIAKKSLLSPTMMLSSVFPVITNLWWYASAYASFLAILPFLQYALLAMGPKLHTKLALILLLVFGPLSLVPYPTIFGTYLTNVAGFMYLFILLSCYKLYLKQCNVKQLWMLLAGGLLIGISITALKDAGIALMFADNAPTKLVTYTPFYDFTTLPSLMVGIPIFLLFDRLHFYNKTINFIAKSAFAVYLISEYPPMRNLLWFTLFNLKDIYGKPFALLRIIVIMLGVYAACTLCDFARRGLFALTVDRHPGRWFEALWNTVARWSWVQSLPKLMTDSSTPEGATRADLE</sequence>
<accession>A0A4Q5A0V2</accession>
<gene>
    <name evidence="3" type="ORF">PG2093B_1474</name>
</gene>
<feature type="transmembrane region" description="Helical" evidence="1">
    <location>
        <begin position="262"/>
        <end position="282"/>
    </location>
</feature>
<dbReference type="Pfam" id="PF01757">
    <property type="entry name" value="Acyl_transf_3"/>
    <property type="match status" value="1"/>
</dbReference>
<feature type="transmembrane region" description="Helical" evidence="1">
    <location>
        <begin position="104"/>
        <end position="119"/>
    </location>
</feature>
<evidence type="ECO:0000256" key="1">
    <source>
        <dbReference type="SAM" id="Phobius"/>
    </source>
</evidence>
<dbReference type="RefSeq" id="WP_129897962.1">
    <property type="nucleotide sequence ID" value="NZ_RYUH01000014.1"/>
</dbReference>
<feature type="transmembrane region" description="Helical" evidence="1">
    <location>
        <begin position="171"/>
        <end position="188"/>
    </location>
</feature>
<feature type="transmembrane region" description="Helical" evidence="1">
    <location>
        <begin position="62"/>
        <end position="84"/>
    </location>
</feature>
<evidence type="ECO:0000313" key="3">
    <source>
        <dbReference type="EMBL" id="RYQ08920.1"/>
    </source>
</evidence>
<dbReference type="GO" id="GO:0016747">
    <property type="term" value="F:acyltransferase activity, transferring groups other than amino-acyl groups"/>
    <property type="evidence" value="ECO:0007669"/>
    <property type="project" value="InterPro"/>
</dbReference>
<comment type="caution">
    <text evidence="3">The sequence shown here is derived from an EMBL/GenBank/DDBJ whole genome shotgun (WGS) entry which is preliminary data.</text>
</comment>
<feature type="transmembrane region" description="Helical" evidence="1">
    <location>
        <begin position="331"/>
        <end position="352"/>
    </location>
</feature>
<dbReference type="Proteomes" id="UP000292568">
    <property type="component" value="Unassembled WGS sequence"/>
</dbReference>
<proteinExistence type="predicted"/>
<feature type="transmembrane region" description="Helical" evidence="1">
    <location>
        <begin position="26"/>
        <end position="42"/>
    </location>
</feature>
<feature type="transmembrane region" description="Helical" evidence="1">
    <location>
        <begin position="226"/>
        <end position="250"/>
    </location>
</feature>
<organism evidence="3 4">
    <name type="scientific">Bifidobacterium pseudolongum subsp. globosum</name>
    <dbReference type="NCBI Taxonomy" id="1690"/>
    <lineage>
        <taxon>Bacteria</taxon>
        <taxon>Bacillati</taxon>
        <taxon>Actinomycetota</taxon>
        <taxon>Actinomycetes</taxon>
        <taxon>Bifidobacteriales</taxon>
        <taxon>Bifidobacteriaceae</taxon>
        <taxon>Bifidobacterium</taxon>
    </lineage>
</organism>
<reference evidence="3 4" key="1">
    <citation type="submission" date="2018-12" db="EMBL/GenBank/DDBJ databases">
        <title>Unveiling genomic diversity among members of the Bifidobacterium pseudolongum species, a widely distributed gut commensal of the animal kingdom.</title>
        <authorList>
            <person name="Lugli G.A."/>
            <person name="Duranti S."/>
            <person name="Albert K."/>
            <person name="Mancabelli L."/>
            <person name="Napoli S."/>
            <person name="Viappiani A."/>
            <person name="Anzalone R."/>
            <person name="Longhi G."/>
            <person name="Milani C."/>
            <person name="Turroni F."/>
            <person name="Alessandri G."/>
            <person name="Sela D.A."/>
            <person name="Van Sinderen D."/>
            <person name="Ventura M."/>
        </authorList>
    </citation>
    <scope>NUCLEOTIDE SEQUENCE [LARGE SCALE GENOMIC DNA]</scope>
    <source>
        <strain evidence="3 4">2093B</strain>
    </source>
</reference>
<feature type="domain" description="Acyltransferase 3" evidence="2">
    <location>
        <begin position="22"/>
        <end position="347"/>
    </location>
</feature>
<dbReference type="InterPro" id="IPR002656">
    <property type="entry name" value="Acyl_transf_3_dom"/>
</dbReference>
<keyword evidence="1" id="KW-0812">Transmembrane</keyword>